<dbReference type="Pfam" id="PF05163">
    <property type="entry name" value="DinB"/>
    <property type="match status" value="1"/>
</dbReference>
<evidence type="ECO:0000313" key="5">
    <source>
        <dbReference type="Proteomes" id="UP000287447"/>
    </source>
</evidence>
<evidence type="ECO:0000256" key="1">
    <source>
        <dbReference type="ARBA" id="ARBA00008635"/>
    </source>
</evidence>
<evidence type="ECO:0000313" key="4">
    <source>
        <dbReference type="EMBL" id="RVU34691.1"/>
    </source>
</evidence>
<dbReference type="RefSeq" id="WP_127766754.1">
    <property type="nucleotide sequence ID" value="NZ_SADE01000003.1"/>
</dbReference>
<feature type="binding site" evidence="3">
    <location>
        <position position="51"/>
    </location>
    <ligand>
        <name>a divalent metal cation</name>
        <dbReference type="ChEBI" id="CHEBI:60240"/>
    </ligand>
</feature>
<dbReference type="AlphaFoldDB" id="A0A437QJK8"/>
<evidence type="ECO:0000256" key="3">
    <source>
        <dbReference type="PIRSR" id="PIRSR607837-1"/>
    </source>
</evidence>
<evidence type="ECO:0000256" key="2">
    <source>
        <dbReference type="ARBA" id="ARBA00022723"/>
    </source>
</evidence>
<comment type="similarity">
    <text evidence="1">Belongs to the DinB family.</text>
</comment>
<accession>A0A437QJK8</accession>
<sequence length="177" mass="19919">MSIAVRQMVLQARNNRWANNRLLSSCGELPESELTKQRLSFFGTILAALNHILVVDWYYIDAMREAGKAAEIRDKFRDGAPDPFADMAALIVAQAQSDADLIAFCEELSETDLSRQVDTLREGGVIWRESIGDLLLHLFQHQIHHRGQVHDMLSATPVAPPQLDEFYLAMDRAGRGE</sequence>
<feature type="binding site" evidence="3">
    <location>
        <position position="145"/>
    </location>
    <ligand>
        <name>a divalent metal cation</name>
        <dbReference type="ChEBI" id="CHEBI:60240"/>
    </ligand>
</feature>
<keyword evidence="5" id="KW-1185">Reference proteome</keyword>
<dbReference type="InterPro" id="IPR034660">
    <property type="entry name" value="DinB/YfiT-like"/>
</dbReference>
<dbReference type="PANTHER" id="PTHR37302:SF3">
    <property type="entry name" value="DAMAGE-INDUCIBLE PROTEIN DINB"/>
    <property type="match status" value="1"/>
</dbReference>
<dbReference type="OrthoDB" id="9807509at2"/>
<dbReference type="PANTHER" id="PTHR37302">
    <property type="entry name" value="SLR1116 PROTEIN"/>
    <property type="match status" value="1"/>
</dbReference>
<feature type="binding site" evidence="3">
    <location>
        <position position="141"/>
    </location>
    <ligand>
        <name>a divalent metal cation</name>
        <dbReference type="ChEBI" id="CHEBI:60240"/>
    </ligand>
</feature>
<reference evidence="5" key="1">
    <citation type="submission" date="2019-01" db="EMBL/GenBank/DDBJ databases">
        <title>Gri0909 isolated from a small marine red alga.</title>
        <authorList>
            <person name="Kim J."/>
            <person name="Jeong S.E."/>
            <person name="Jeon C.O."/>
        </authorList>
    </citation>
    <scope>NUCLEOTIDE SEQUENCE [LARGE SCALE GENOMIC DNA]</scope>
    <source>
        <strain evidence="5">Gri0909</strain>
    </source>
</reference>
<dbReference type="Gene3D" id="1.20.120.450">
    <property type="entry name" value="dinb family like domain"/>
    <property type="match status" value="1"/>
</dbReference>
<proteinExistence type="inferred from homology"/>
<name>A0A437QJK8_9PROT</name>
<dbReference type="EMBL" id="SADE01000003">
    <property type="protein sequence ID" value="RVU34691.1"/>
    <property type="molecule type" value="Genomic_DNA"/>
</dbReference>
<gene>
    <name evidence="4" type="ORF">EOI86_17715</name>
</gene>
<comment type="caution">
    <text evidence="4">The sequence shown here is derived from an EMBL/GenBank/DDBJ whole genome shotgun (WGS) entry which is preliminary data.</text>
</comment>
<organism evidence="4 5">
    <name type="scientific">Hwanghaeella grinnelliae</name>
    <dbReference type="NCBI Taxonomy" id="2500179"/>
    <lineage>
        <taxon>Bacteria</taxon>
        <taxon>Pseudomonadati</taxon>
        <taxon>Pseudomonadota</taxon>
        <taxon>Alphaproteobacteria</taxon>
        <taxon>Rhodospirillales</taxon>
        <taxon>Rhodospirillaceae</taxon>
        <taxon>Hwanghaeella</taxon>
    </lineage>
</organism>
<keyword evidence="2 3" id="KW-0479">Metal-binding</keyword>
<dbReference type="Proteomes" id="UP000287447">
    <property type="component" value="Unassembled WGS sequence"/>
</dbReference>
<dbReference type="GO" id="GO:0046872">
    <property type="term" value="F:metal ion binding"/>
    <property type="evidence" value="ECO:0007669"/>
    <property type="project" value="UniProtKB-KW"/>
</dbReference>
<dbReference type="InterPro" id="IPR007837">
    <property type="entry name" value="DinB"/>
</dbReference>
<dbReference type="SUPFAM" id="SSF109854">
    <property type="entry name" value="DinB/YfiT-like putative metalloenzymes"/>
    <property type="match status" value="1"/>
</dbReference>
<protein>
    <submittedName>
        <fullName evidence="4">Damage-inducible protein DinB</fullName>
    </submittedName>
</protein>